<name>A0A9P5CCZ3_9HYPO</name>
<proteinExistence type="predicted"/>
<organism evidence="1 2">
    <name type="scientific">Trichoderma lentiforme</name>
    <dbReference type="NCBI Taxonomy" id="1567552"/>
    <lineage>
        <taxon>Eukaryota</taxon>
        <taxon>Fungi</taxon>
        <taxon>Dikarya</taxon>
        <taxon>Ascomycota</taxon>
        <taxon>Pezizomycotina</taxon>
        <taxon>Sordariomycetes</taxon>
        <taxon>Hypocreomycetidae</taxon>
        <taxon>Hypocreales</taxon>
        <taxon>Hypocreaceae</taxon>
        <taxon>Trichoderma</taxon>
    </lineage>
</organism>
<gene>
    <name evidence="1" type="ORF">CFAM422_004773</name>
</gene>
<reference evidence="1 2" key="1">
    <citation type="submission" date="2018-06" db="EMBL/GenBank/DDBJ databases">
        <title>Genome analysis of cellulolytic fungus Trichoderma lentiforme CFAM-422.</title>
        <authorList>
            <person name="Steindorff A.S."/>
            <person name="Formighieri E.F."/>
            <person name="Midorikawa G.E.O."/>
            <person name="Tamietti M.S."/>
            <person name="Ramos E.Z."/>
            <person name="Silva A.S."/>
            <person name="Bon E.P.S."/>
            <person name="Mendes T.D."/>
            <person name="Damaso M.C.T."/>
            <person name="Favaro L.C.L."/>
        </authorList>
    </citation>
    <scope>NUCLEOTIDE SEQUENCE [LARGE SCALE GENOMIC DNA]</scope>
    <source>
        <strain evidence="1 2">CFAM-422</strain>
    </source>
</reference>
<evidence type="ECO:0000313" key="2">
    <source>
        <dbReference type="Proteomes" id="UP000801864"/>
    </source>
</evidence>
<comment type="caution">
    <text evidence="1">The sequence shown here is derived from an EMBL/GenBank/DDBJ whole genome shotgun (WGS) entry which is preliminary data.</text>
</comment>
<keyword evidence="2" id="KW-1185">Reference proteome</keyword>
<evidence type="ECO:0000313" key="1">
    <source>
        <dbReference type="EMBL" id="KAF3073186.1"/>
    </source>
</evidence>
<sequence length="132" mass="14259">MASHLTQRCYHASAPTRLPSIPGGLSSRCQKGKMNKGKSWGAAVVRQADKSAPVATMILDCANVANAGTVPNCRTVVSEVLIARYLRRLCYDNVRKDIARVGASLESPAYHWLVYPKGDSTSKGNRDSRTGP</sequence>
<accession>A0A9P5CCZ3</accession>
<dbReference type="Proteomes" id="UP000801864">
    <property type="component" value="Unassembled WGS sequence"/>
</dbReference>
<dbReference type="AlphaFoldDB" id="A0A9P5CCZ3"/>
<protein>
    <submittedName>
        <fullName evidence="1">Uncharacterized protein</fullName>
    </submittedName>
</protein>
<dbReference type="EMBL" id="QLNT01000007">
    <property type="protein sequence ID" value="KAF3073186.1"/>
    <property type="molecule type" value="Genomic_DNA"/>
</dbReference>